<dbReference type="GeneTree" id="ENSGT01150000290404"/>
<dbReference type="InterPro" id="IPR007110">
    <property type="entry name" value="Ig-like_dom"/>
</dbReference>
<dbReference type="AlphaFoldDB" id="A0A8C5PN15"/>
<reference evidence="3" key="2">
    <citation type="submission" date="2025-09" db="UniProtKB">
        <authorList>
            <consortium name="Ensembl"/>
        </authorList>
    </citation>
    <scope>IDENTIFICATION</scope>
</reference>
<dbReference type="InterPro" id="IPR050160">
    <property type="entry name" value="MHC/Immunoglobulin"/>
</dbReference>
<dbReference type="PROSITE" id="PS50835">
    <property type="entry name" value="IG_LIKE"/>
    <property type="match status" value="1"/>
</dbReference>
<dbReference type="PANTHER" id="PTHR19944">
    <property type="entry name" value="MHC CLASS II-RELATED"/>
    <property type="match status" value="1"/>
</dbReference>
<dbReference type="OrthoDB" id="9940220at2759"/>
<dbReference type="SMART" id="SM00407">
    <property type="entry name" value="IGc1"/>
    <property type="match status" value="1"/>
</dbReference>
<proteinExistence type="predicted"/>
<dbReference type="CDD" id="cd00098">
    <property type="entry name" value="IgC1"/>
    <property type="match status" value="1"/>
</dbReference>
<accession>A0A8C5PN15</accession>
<dbReference type="InterPro" id="IPR003597">
    <property type="entry name" value="Ig_C1-set"/>
</dbReference>
<protein>
    <recommendedName>
        <fullName evidence="2">Ig-like domain-containing protein</fullName>
    </recommendedName>
</protein>
<evidence type="ECO:0000259" key="2">
    <source>
        <dbReference type="PROSITE" id="PS50835"/>
    </source>
</evidence>
<evidence type="ECO:0000313" key="3">
    <source>
        <dbReference type="Ensembl" id="ENSLLEP00000025135.1"/>
    </source>
</evidence>
<feature type="domain" description="Ig-like" evidence="2">
    <location>
        <begin position="19"/>
        <end position="91"/>
    </location>
</feature>
<dbReference type="Proteomes" id="UP000694569">
    <property type="component" value="Unplaced"/>
</dbReference>
<sequence length="91" mass="10368">KRALINFPHFTFHLFTVPPKIQVSSKEVSEDKVKTLICSVNGFYPGDITITWLKDGEVLRNSSLDKKQRNEDHTYGVTSRVTVTSDREVNS</sequence>
<name>A0A8C5PN15_9ANUR</name>
<dbReference type="SUPFAM" id="SSF48726">
    <property type="entry name" value="Immunoglobulin"/>
    <property type="match status" value="1"/>
</dbReference>
<evidence type="ECO:0000313" key="4">
    <source>
        <dbReference type="Proteomes" id="UP000694569"/>
    </source>
</evidence>
<dbReference type="Gene3D" id="2.60.40.10">
    <property type="entry name" value="Immunoglobulins"/>
    <property type="match status" value="1"/>
</dbReference>
<keyword evidence="4" id="KW-1185">Reference proteome</keyword>
<dbReference type="InterPro" id="IPR036179">
    <property type="entry name" value="Ig-like_dom_sf"/>
</dbReference>
<reference evidence="3" key="1">
    <citation type="submission" date="2025-08" db="UniProtKB">
        <authorList>
            <consortium name="Ensembl"/>
        </authorList>
    </citation>
    <scope>IDENTIFICATION</scope>
</reference>
<dbReference type="Ensembl" id="ENSLLET00000026093.1">
    <property type="protein sequence ID" value="ENSLLEP00000025135.1"/>
    <property type="gene ID" value="ENSLLEG00000015960.1"/>
</dbReference>
<organism evidence="3 4">
    <name type="scientific">Leptobrachium leishanense</name>
    <name type="common">Leishan spiny toad</name>
    <dbReference type="NCBI Taxonomy" id="445787"/>
    <lineage>
        <taxon>Eukaryota</taxon>
        <taxon>Metazoa</taxon>
        <taxon>Chordata</taxon>
        <taxon>Craniata</taxon>
        <taxon>Vertebrata</taxon>
        <taxon>Euteleostomi</taxon>
        <taxon>Amphibia</taxon>
        <taxon>Batrachia</taxon>
        <taxon>Anura</taxon>
        <taxon>Pelobatoidea</taxon>
        <taxon>Megophryidae</taxon>
        <taxon>Leptobrachium</taxon>
    </lineage>
</organism>
<dbReference type="Pfam" id="PF07654">
    <property type="entry name" value="C1-set"/>
    <property type="match status" value="1"/>
</dbReference>
<evidence type="ECO:0000256" key="1">
    <source>
        <dbReference type="SAM" id="MobiDB-lite"/>
    </source>
</evidence>
<dbReference type="PANTHER" id="PTHR19944:SF106">
    <property type="entry name" value="TYROSINE-PROTEIN PHOSPHATASE NON-RECEPTOR TYPE SUBSTRATE 1"/>
    <property type="match status" value="1"/>
</dbReference>
<feature type="region of interest" description="Disordered" evidence="1">
    <location>
        <begin position="69"/>
        <end position="91"/>
    </location>
</feature>
<dbReference type="InterPro" id="IPR013783">
    <property type="entry name" value="Ig-like_fold"/>
</dbReference>